<dbReference type="Pfam" id="PF01168">
    <property type="entry name" value="Ala_racemase_N"/>
    <property type="match status" value="1"/>
</dbReference>
<dbReference type="UniPathway" id="UPA00042">
    <property type="reaction ID" value="UER00497"/>
</dbReference>
<feature type="active site" description="Proton acceptor; specific for D-alanine" evidence="4">
    <location>
        <position position="47"/>
    </location>
</feature>
<protein>
    <recommendedName>
        <fullName evidence="4">Alanine racemase</fullName>
        <ecNumber evidence="4">5.1.1.1</ecNumber>
    </recommendedName>
</protein>
<evidence type="ECO:0000313" key="8">
    <source>
        <dbReference type="EMBL" id="OGD09984.1"/>
    </source>
</evidence>
<proteinExistence type="inferred from homology"/>
<evidence type="ECO:0000256" key="2">
    <source>
        <dbReference type="ARBA" id="ARBA00022898"/>
    </source>
</evidence>
<dbReference type="InterPro" id="IPR009006">
    <property type="entry name" value="Ala_racemase/Decarboxylase_C"/>
</dbReference>
<comment type="similarity">
    <text evidence="4">Belongs to the alanine racemase family.</text>
</comment>
<dbReference type="AlphaFoldDB" id="A0A1F4ZX47"/>
<keyword evidence="2 4" id="KW-0663">Pyridoxal phosphate</keyword>
<gene>
    <name evidence="8" type="ORF">A2397_00390</name>
</gene>
<dbReference type="InterPro" id="IPR029066">
    <property type="entry name" value="PLP-binding_barrel"/>
</dbReference>
<dbReference type="PANTHER" id="PTHR30511">
    <property type="entry name" value="ALANINE RACEMASE"/>
    <property type="match status" value="1"/>
</dbReference>
<feature type="domain" description="Alanine racemase C-terminal" evidence="7">
    <location>
        <begin position="252"/>
        <end position="380"/>
    </location>
</feature>
<dbReference type="Proteomes" id="UP000176424">
    <property type="component" value="Unassembled WGS sequence"/>
</dbReference>
<dbReference type="Gene3D" id="3.20.20.10">
    <property type="entry name" value="Alanine racemase"/>
    <property type="match status" value="1"/>
</dbReference>
<feature type="modified residue" description="N6-(pyridoxal phosphate)lysine" evidence="4 5">
    <location>
        <position position="47"/>
    </location>
</feature>
<keyword evidence="3 4" id="KW-0413">Isomerase</keyword>
<dbReference type="GO" id="GO:0030632">
    <property type="term" value="P:D-alanine biosynthetic process"/>
    <property type="evidence" value="ECO:0007669"/>
    <property type="project" value="UniProtKB-UniRule"/>
</dbReference>
<dbReference type="CDD" id="cd00430">
    <property type="entry name" value="PLPDE_III_AR"/>
    <property type="match status" value="1"/>
</dbReference>
<dbReference type="HAMAP" id="MF_01201">
    <property type="entry name" value="Ala_racemase"/>
    <property type="match status" value="1"/>
</dbReference>
<sequence>MIFTLDLFKRKSYRQLNTVFVSRNAILQNHNALCKIHPEAKICPVLKSNAYGHGLIEIASVFDSMGCPFLVVDSLFEAYELLKMKVKTRILVMGYTDSINFTVKRIPFDVVVFDLDVAKTLNRYQPGCNVHIFIDTGMNREGVQIENLQNFLTEMNKFKNLKIVGLCSHLADADNSKDERFNQHQIEQFGKAWEIMKKSGINPTWRHISASGGAYKIQNPEFNMIRAGIAHFGISPLDKVDKYRKNLELQPALEFVSRLVQVKHVQKGAVVGYSCTHKLKRDSVLGLLPAGYYEGVDRRLSNNGFVKIRDKFFPIVGRVSMNMTVVDITELDKPKTGEKVIIYSAHPEDKNSLGNSANKANAIPYELIVHIAESVKRVVI</sequence>
<dbReference type="NCBIfam" id="TIGR00492">
    <property type="entry name" value="alr"/>
    <property type="match status" value="1"/>
</dbReference>
<dbReference type="STRING" id="1797263.A2397_00390"/>
<name>A0A1F4ZX47_9BACT</name>
<evidence type="ECO:0000259" key="7">
    <source>
        <dbReference type="SMART" id="SM01005"/>
    </source>
</evidence>
<dbReference type="InterPro" id="IPR000821">
    <property type="entry name" value="Ala_racemase"/>
</dbReference>
<dbReference type="EC" id="5.1.1.1" evidence="4"/>
<evidence type="ECO:0000313" key="9">
    <source>
        <dbReference type="Proteomes" id="UP000176424"/>
    </source>
</evidence>
<accession>A0A1F4ZX47</accession>
<dbReference type="InterPro" id="IPR001608">
    <property type="entry name" value="Ala_racemase_N"/>
</dbReference>
<dbReference type="PANTHER" id="PTHR30511:SF0">
    <property type="entry name" value="ALANINE RACEMASE, CATABOLIC-RELATED"/>
    <property type="match status" value="1"/>
</dbReference>
<evidence type="ECO:0000256" key="1">
    <source>
        <dbReference type="ARBA" id="ARBA00001933"/>
    </source>
</evidence>
<evidence type="ECO:0000256" key="3">
    <source>
        <dbReference type="ARBA" id="ARBA00023235"/>
    </source>
</evidence>
<evidence type="ECO:0000256" key="6">
    <source>
        <dbReference type="PIRSR" id="PIRSR600821-52"/>
    </source>
</evidence>
<feature type="binding site" evidence="4 6">
    <location>
        <position position="321"/>
    </location>
    <ligand>
        <name>substrate</name>
    </ligand>
</feature>
<dbReference type="EMBL" id="MEXR01000017">
    <property type="protein sequence ID" value="OGD09984.1"/>
    <property type="molecule type" value="Genomic_DNA"/>
</dbReference>
<dbReference type="InterPro" id="IPR011079">
    <property type="entry name" value="Ala_racemase_C"/>
</dbReference>
<dbReference type="SUPFAM" id="SSF50621">
    <property type="entry name" value="Alanine racemase C-terminal domain-like"/>
    <property type="match status" value="1"/>
</dbReference>
<comment type="cofactor">
    <cofactor evidence="1 4 5">
        <name>pyridoxal 5'-phosphate</name>
        <dbReference type="ChEBI" id="CHEBI:597326"/>
    </cofactor>
</comment>
<dbReference type="Gene3D" id="2.40.37.10">
    <property type="entry name" value="Lyase, Ornithine Decarboxylase, Chain A, domain 1"/>
    <property type="match status" value="1"/>
</dbReference>
<comment type="caution">
    <text evidence="8">The sequence shown here is derived from an EMBL/GenBank/DDBJ whole genome shotgun (WGS) entry which is preliminary data.</text>
</comment>
<feature type="active site" description="Proton acceptor; specific for L-alanine" evidence="4">
    <location>
        <position position="273"/>
    </location>
</feature>
<dbReference type="Pfam" id="PF00842">
    <property type="entry name" value="Ala_racemase_C"/>
    <property type="match status" value="1"/>
</dbReference>
<dbReference type="GO" id="GO:0008784">
    <property type="term" value="F:alanine racemase activity"/>
    <property type="evidence" value="ECO:0007669"/>
    <property type="project" value="UniProtKB-UniRule"/>
</dbReference>
<organism evidence="8 9">
    <name type="scientific">Candidatus Amesbacteria bacterium RIFOXYB1_FULL_44_23</name>
    <dbReference type="NCBI Taxonomy" id="1797263"/>
    <lineage>
        <taxon>Bacteria</taxon>
        <taxon>Candidatus Amesiibacteriota</taxon>
    </lineage>
</organism>
<evidence type="ECO:0000256" key="5">
    <source>
        <dbReference type="PIRSR" id="PIRSR600821-50"/>
    </source>
</evidence>
<feature type="binding site" evidence="4 6">
    <location>
        <position position="140"/>
    </location>
    <ligand>
        <name>substrate</name>
    </ligand>
</feature>
<dbReference type="GO" id="GO:0030170">
    <property type="term" value="F:pyridoxal phosphate binding"/>
    <property type="evidence" value="ECO:0007669"/>
    <property type="project" value="UniProtKB-UniRule"/>
</dbReference>
<comment type="catalytic activity">
    <reaction evidence="4">
        <text>L-alanine = D-alanine</text>
        <dbReference type="Rhea" id="RHEA:20249"/>
        <dbReference type="ChEBI" id="CHEBI:57416"/>
        <dbReference type="ChEBI" id="CHEBI:57972"/>
        <dbReference type="EC" id="5.1.1.1"/>
    </reaction>
</comment>
<comment type="function">
    <text evidence="4">Catalyzes the interconversion of L-alanine and D-alanine. May also act on other amino acids.</text>
</comment>
<comment type="pathway">
    <text evidence="4">Amino-acid biosynthesis; D-alanine biosynthesis; D-alanine from L-alanine: step 1/1.</text>
</comment>
<reference evidence="8 9" key="1">
    <citation type="journal article" date="2016" name="Nat. Commun.">
        <title>Thousands of microbial genomes shed light on interconnected biogeochemical processes in an aquifer system.</title>
        <authorList>
            <person name="Anantharaman K."/>
            <person name="Brown C.T."/>
            <person name="Hug L.A."/>
            <person name="Sharon I."/>
            <person name="Castelle C.J."/>
            <person name="Probst A.J."/>
            <person name="Thomas B.C."/>
            <person name="Singh A."/>
            <person name="Wilkins M.J."/>
            <person name="Karaoz U."/>
            <person name="Brodie E.L."/>
            <person name="Williams K.H."/>
            <person name="Hubbard S.S."/>
            <person name="Banfield J.F."/>
        </authorList>
    </citation>
    <scope>NUCLEOTIDE SEQUENCE [LARGE SCALE GENOMIC DNA]</scope>
</reference>
<dbReference type="PRINTS" id="PR00992">
    <property type="entry name" value="ALARACEMASE"/>
</dbReference>
<dbReference type="GO" id="GO:0005829">
    <property type="term" value="C:cytosol"/>
    <property type="evidence" value="ECO:0007669"/>
    <property type="project" value="TreeGrafter"/>
</dbReference>
<dbReference type="SMART" id="SM01005">
    <property type="entry name" value="Ala_racemase_C"/>
    <property type="match status" value="1"/>
</dbReference>
<dbReference type="SUPFAM" id="SSF51419">
    <property type="entry name" value="PLP-binding barrel"/>
    <property type="match status" value="1"/>
</dbReference>
<evidence type="ECO:0000256" key="4">
    <source>
        <dbReference type="HAMAP-Rule" id="MF_01201"/>
    </source>
</evidence>